<protein>
    <submittedName>
        <fullName evidence="8">Electron transport complex subunit RsxE</fullName>
    </submittedName>
</protein>
<comment type="subcellular location">
    <subcellularLocation>
        <location evidence="1">Endomembrane system</location>
        <topology evidence="1">Multi-pass membrane protein</topology>
    </subcellularLocation>
</comment>
<reference evidence="8" key="1">
    <citation type="submission" date="2023-05" db="EMBL/GenBank/DDBJ databases">
        <title>Anaerotaeda fermentans gen. nov., sp. nov., a novel anaerobic planctomycete of the new family within the order Sedimentisphaerales isolated from Taman Peninsula, Russia.</title>
        <authorList>
            <person name="Khomyakova M.A."/>
            <person name="Merkel A.Y."/>
            <person name="Slobodkin A.I."/>
        </authorList>
    </citation>
    <scope>NUCLEOTIDE SEQUENCE</scope>
    <source>
        <strain evidence="8">M17dextr</strain>
    </source>
</reference>
<keyword evidence="5 7" id="KW-1133">Transmembrane helix</keyword>
<evidence type="ECO:0000256" key="1">
    <source>
        <dbReference type="ARBA" id="ARBA00004127"/>
    </source>
</evidence>
<keyword evidence="3 7" id="KW-0812">Transmembrane</keyword>
<dbReference type="GO" id="GO:0012505">
    <property type="term" value="C:endomembrane system"/>
    <property type="evidence" value="ECO:0007669"/>
    <property type="project" value="UniProtKB-SubCell"/>
</dbReference>
<evidence type="ECO:0000256" key="4">
    <source>
        <dbReference type="ARBA" id="ARBA00022967"/>
    </source>
</evidence>
<feature type="transmembrane region" description="Helical" evidence="7">
    <location>
        <begin position="78"/>
        <end position="98"/>
    </location>
</feature>
<feature type="transmembrane region" description="Helical" evidence="7">
    <location>
        <begin position="104"/>
        <end position="121"/>
    </location>
</feature>
<name>A0AAW6U1V3_9BACT</name>
<sequence>MATDSDGQTCVYKNTLLAGLWRENPVLRLLLGMCPTLAVTAAVKPAFTMGMCVVFVLVCSNVMVSLMRDRLKPHLRILMFTLTIATFVTIADLLLKAFQPEMSAALGPYVPLIIVNCAIIARAEACASKNPVLLSIVDALGMGAGFTVALCVLAGIREVLGTGRFFDIQVMPKAFVPWAALSMPVGAFLALGFLLGLVALITQKRS</sequence>
<feature type="transmembrane region" description="Helical" evidence="7">
    <location>
        <begin position="176"/>
        <end position="201"/>
    </location>
</feature>
<organism evidence="8 9">
    <name type="scientific">Anaerobaca lacustris</name>
    <dbReference type="NCBI Taxonomy" id="3044600"/>
    <lineage>
        <taxon>Bacteria</taxon>
        <taxon>Pseudomonadati</taxon>
        <taxon>Planctomycetota</taxon>
        <taxon>Phycisphaerae</taxon>
        <taxon>Sedimentisphaerales</taxon>
        <taxon>Anaerobacaceae</taxon>
        <taxon>Anaerobaca</taxon>
    </lineage>
</organism>
<evidence type="ECO:0000256" key="3">
    <source>
        <dbReference type="ARBA" id="ARBA00022692"/>
    </source>
</evidence>
<keyword evidence="9" id="KW-1185">Reference proteome</keyword>
<dbReference type="NCBIfam" id="NF009070">
    <property type="entry name" value="PRK12405.1"/>
    <property type="match status" value="1"/>
</dbReference>
<evidence type="ECO:0000256" key="5">
    <source>
        <dbReference type="ARBA" id="ARBA00022989"/>
    </source>
</evidence>
<dbReference type="GO" id="GO:0005886">
    <property type="term" value="C:plasma membrane"/>
    <property type="evidence" value="ECO:0007669"/>
    <property type="project" value="TreeGrafter"/>
</dbReference>
<keyword evidence="6 7" id="KW-0472">Membrane</keyword>
<evidence type="ECO:0000313" key="8">
    <source>
        <dbReference type="EMBL" id="MDI6449581.1"/>
    </source>
</evidence>
<evidence type="ECO:0000256" key="7">
    <source>
        <dbReference type="SAM" id="Phobius"/>
    </source>
</evidence>
<dbReference type="AlphaFoldDB" id="A0AAW6U1V3"/>
<accession>A0AAW6U1V3</accession>
<dbReference type="InterPro" id="IPR003667">
    <property type="entry name" value="NqrDE/RnfAE"/>
</dbReference>
<keyword evidence="2" id="KW-0813">Transport</keyword>
<dbReference type="PANTHER" id="PTHR30586:SF0">
    <property type="entry name" value="ION-TRANSLOCATING OXIDOREDUCTASE COMPLEX SUBUNIT E"/>
    <property type="match status" value="1"/>
</dbReference>
<dbReference type="Pfam" id="PF02508">
    <property type="entry name" value="Rnf-Nqr"/>
    <property type="match status" value="1"/>
</dbReference>
<dbReference type="Proteomes" id="UP001431776">
    <property type="component" value="Unassembled WGS sequence"/>
</dbReference>
<dbReference type="PANTHER" id="PTHR30586">
    <property type="entry name" value="ELECTRON TRANSPORT COMPLEX PROTEIN RNFE"/>
    <property type="match status" value="1"/>
</dbReference>
<feature type="transmembrane region" description="Helical" evidence="7">
    <location>
        <begin position="46"/>
        <end position="66"/>
    </location>
</feature>
<feature type="transmembrane region" description="Helical" evidence="7">
    <location>
        <begin position="133"/>
        <end position="156"/>
    </location>
</feature>
<keyword evidence="4" id="KW-1278">Translocase</keyword>
<comment type="caution">
    <text evidence="8">The sequence shown here is derived from an EMBL/GenBank/DDBJ whole genome shotgun (WGS) entry which is preliminary data.</text>
</comment>
<dbReference type="EMBL" id="JASCXX010000011">
    <property type="protein sequence ID" value="MDI6449581.1"/>
    <property type="molecule type" value="Genomic_DNA"/>
</dbReference>
<evidence type="ECO:0000256" key="6">
    <source>
        <dbReference type="ARBA" id="ARBA00023136"/>
    </source>
</evidence>
<dbReference type="PIRSF" id="PIRSF006102">
    <property type="entry name" value="NQR_DE"/>
    <property type="match status" value="1"/>
</dbReference>
<evidence type="ECO:0000313" key="9">
    <source>
        <dbReference type="Proteomes" id="UP001431776"/>
    </source>
</evidence>
<proteinExistence type="predicted"/>
<dbReference type="RefSeq" id="WP_349244987.1">
    <property type="nucleotide sequence ID" value="NZ_JASCXX010000011.1"/>
</dbReference>
<evidence type="ECO:0000256" key="2">
    <source>
        <dbReference type="ARBA" id="ARBA00022448"/>
    </source>
</evidence>
<gene>
    <name evidence="8" type="primary">rsxE</name>
    <name evidence="8" type="ORF">QJ522_11050</name>
</gene>